<feature type="binding site" description="in other chain" evidence="15">
    <location>
        <position position="214"/>
    </location>
    <ligand>
        <name>ADP</name>
        <dbReference type="ChEBI" id="CHEBI:456216"/>
        <note>allosteric activator; ligand shared between dimeric partners</note>
    </ligand>
</feature>
<keyword evidence="7 15" id="KW-0808">Transferase</keyword>
<dbReference type="KEGG" id="ccel:CCDG5_0972"/>
<proteinExistence type="inferred from homology"/>
<dbReference type="InterPro" id="IPR012828">
    <property type="entry name" value="PFKA_ATP_prok"/>
</dbReference>
<dbReference type="GO" id="GO:0061621">
    <property type="term" value="P:canonical glycolysis"/>
    <property type="evidence" value="ECO:0007669"/>
    <property type="project" value="TreeGrafter"/>
</dbReference>
<evidence type="ECO:0000256" key="14">
    <source>
        <dbReference type="ARBA" id="ARBA00048070"/>
    </source>
</evidence>
<dbReference type="PANTHER" id="PTHR13697">
    <property type="entry name" value="PHOSPHOFRUCTOKINASE"/>
    <property type="match status" value="1"/>
</dbReference>
<dbReference type="NCBIfam" id="TIGR02482">
    <property type="entry name" value="PFKA_ATP"/>
    <property type="match status" value="1"/>
</dbReference>
<feature type="binding site" description="in other chain" evidence="15">
    <location>
        <begin position="253"/>
        <end position="256"/>
    </location>
    <ligand>
        <name>substrate</name>
        <note>ligand shared between dimeric partners</note>
    </ligand>
</feature>
<feature type="active site" description="Proton acceptor" evidence="15">
    <location>
        <position position="130"/>
    </location>
</feature>
<keyword evidence="18" id="KW-1185">Reference proteome</keyword>
<dbReference type="InterPro" id="IPR012003">
    <property type="entry name" value="ATP_PFK_prok-type"/>
</dbReference>
<dbReference type="NCBIfam" id="NF002872">
    <property type="entry name" value="PRK03202.1"/>
    <property type="match status" value="1"/>
</dbReference>
<evidence type="ECO:0000313" key="18">
    <source>
        <dbReference type="Proteomes" id="UP000032431"/>
    </source>
</evidence>
<keyword evidence="6 15" id="KW-0021">Allosteric enzyme</keyword>
<dbReference type="Pfam" id="PF00365">
    <property type="entry name" value="PFK"/>
    <property type="match status" value="1"/>
</dbReference>
<dbReference type="FunFam" id="3.40.50.460:FF:000002">
    <property type="entry name" value="ATP-dependent 6-phosphofructokinase"/>
    <property type="match status" value="1"/>
</dbReference>
<dbReference type="Gene3D" id="3.40.50.450">
    <property type="match status" value="1"/>
</dbReference>
<dbReference type="GO" id="GO:0016208">
    <property type="term" value="F:AMP binding"/>
    <property type="evidence" value="ECO:0007669"/>
    <property type="project" value="TreeGrafter"/>
</dbReference>
<comment type="function">
    <text evidence="2 15">Catalyzes the phosphorylation of D-fructose 6-phosphate to fructose 1,6-bisphosphate by ATP, the first committing step of glycolysis.</text>
</comment>
<feature type="binding site" evidence="15">
    <location>
        <begin position="105"/>
        <end position="108"/>
    </location>
    <ligand>
        <name>ATP</name>
        <dbReference type="ChEBI" id="CHEBI:30616"/>
    </ligand>
</feature>
<evidence type="ECO:0000256" key="9">
    <source>
        <dbReference type="ARBA" id="ARBA00022741"/>
    </source>
</evidence>
<dbReference type="PANTHER" id="PTHR13697:SF4">
    <property type="entry name" value="ATP-DEPENDENT 6-PHOSPHOFRUCTOKINASE"/>
    <property type="match status" value="1"/>
</dbReference>
<dbReference type="PATRIC" id="fig|29343.3.peg.1025"/>
<dbReference type="EC" id="2.7.1.11" evidence="15"/>
<dbReference type="GO" id="GO:0048029">
    <property type="term" value="F:monosaccharide binding"/>
    <property type="evidence" value="ECO:0007669"/>
    <property type="project" value="TreeGrafter"/>
</dbReference>
<dbReference type="Gene3D" id="3.40.50.460">
    <property type="entry name" value="Phosphofructokinase domain"/>
    <property type="match status" value="1"/>
</dbReference>
<evidence type="ECO:0000256" key="10">
    <source>
        <dbReference type="ARBA" id="ARBA00022777"/>
    </source>
</evidence>
<dbReference type="Proteomes" id="UP000032431">
    <property type="component" value="Chromosome I"/>
</dbReference>
<comment type="subcellular location">
    <subcellularLocation>
        <location evidence="3 15">Cytoplasm</location>
    </subcellularLocation>
</comment>
<evidence type="ECO:0000313" key="17">
    <source>
        <dbReference type="EMBL" id="CDZ24091.1"/>
    </source>
</evidence>
<dbReference type="GO" id="GO:0042802">
    <property type="term" value="F:identical protein binding"/>
    <property type="evidence" value="ECO:0007669"/>
    <property type="project" value="TreeGrafter"/>
</dbReference>
<reference evidence="18" key="1">
    <citation type="submission" date="2014-07" db="EMBL/GenBank/DDBJ databases">
        <authorList>
            <person name="Wibberg D."/>
        </authorList>
    </citation>
    <scope>NUCLEOTIDE SEQUENCE [LARGE SCALE GENOMIC DNA]</scope>
    <source>
        <strain evidence="18">DG5</strain>
    </source>
</reference>
<comment type="activity regulation">
    <text evidence="15">Allosterically activated by ADP and other diphosphonucleosides, and allosterically inhibited by phosphoenolpyruvate.</text>
</comment>
<dbReference type="GO" id="GO:0006002">
    <property type="term" value="P:fructose 6-phosphate metabolic process"/>
    <property type="evidence" value="ECO:0007669"/>
    <property type="project" value="UniProtKB-UniRule"/>
</dbReference>
<evidence type="ECO:0000256" key="5">
    <source>
        <dbReference type="ARBA" id="ARBA00022490"/>
    </source>
</evidence>
<comment type="cofactor">
    <cofactor evidence="1 15">
        <name>Mg(2+)</name>
        <dbReference type="ChEBI" id="CHEBI:18420"/>
    </cofactor>
</comment>
<dbReference type="GO" id="GO:0030388">
    <property type="term" value="P:fructose 1,6-bisphosphate metabolic process"/>
    <property type="evidence" value="ECO:0007669"/>
    <property type="project" value="TreeGrafter"/>
</dbReference>
<evidence type="ECO:0000256" key="2">
    <source>
        <dbReference type="ARBA" id="ARBA00002659"/>
    </source>
</evidence>
<dbReference type="GO" id="GO:0070095">
    <property type="term" value="F:fructose-6-phosphate binding"/>
    <property type="evidence" value="ECO:0007669"/>
    <property type="project" value="TreeGrafter"/>
</dbReference>
<feature type="binding site" description="in other chain" evidence="15">
    <location>
        <begin position="128"/>
        <end position="130"/>
    </location>
    <ligand>
        <name>substrate</name>
        <note>ligand shared between dimeric partners</note>
    </ligand>
</feature>
<feature type="binding site" evidence="15">
    <location>
        <position position="165"/>
    </location>
    <ligand>
        <name>substrate</name>
        <note>ligand shared between dimeric partners</note>
    </ligand>
</feature>
<dbReference type="PROSITE" id="PS00433">
    <property type="entry name" value="PHOSPHOFRUCTOKINASE"/>
    <property type="match status" value="1"/>
</dbReference>
<feature type="binding site" evidence="15">
    <location>
        <begin position="75"/>
        <end position="76"/>
    </location>
    <ligand>
        <name>ATP</name>
        <dbReference type="ChEBI" id="CHEBI:30616"/>
    </ligand>
</feature>
<keyword evidence="8 15" id="KW-0479">Metal-binding</keyword>
<feature type="domain" description="Phosphofructokinase" evidence="16">
    <location>
        <begin position="7"/>
        <end position="279"/>
    </location>
</feature>
<protein>
    <recommendedName>
        <fullName evidence="15">ATP-dependent 6-phosphofructokinase</fullName>
        <shortName evidence="15">ATP-PFK</shortName>
        <shortName evidence="15">Phosphofructokinase</shortName>
        <ecNumber evidence="15">2.7.1.11</ecNumber>
    </recommendedName>
    <alternativeName>
        <fullName evidence="15">Phosphohexokinase</fullName>
    </alternativeName>
</protein>
<evidence type="ECO:0000256" key="7">
    <source>
        <dbReference type="ARBA" id="ARBA00022679"/>
    </source>
</evidence>
<dbReference type="InterPro" id="IPR015912">
    <property type="entry name" value="Phosphofructokinase_CS"/>
</dbReference>
<dbReference type="GO" id="GO:0005945">
    <property type="term" value="C:6-phosphofructokinase complex"/>
    <property type="evidence" value="ECO:0007669"/>
    <property type="project" value="TreeGrafter"/>
</dbReference>
<organism evidence="17 18">
    <name type="scientific">[Clostridium] cellulosi</name>
    <dbReference type="NCBI Taxonomy" id="29343"/>
    <lineage>
        <taxon>Bacteria</taxon>
        <taxon>Bacillati</taxon>
        <taxon>Bacillota</taxon>
        <taxon>Clostridia</taxon>
        <taxon>Eubacteriales</taxon>
        <taxon>Oscillospiraceae</taxon>
        <taxon>Oscillospiraceae incertae sedis</taxon>
    </lineage>
</organism>
<comment type="similarity">
    <text evidence="15">Belongs to the phosphofructokinase type A (PFKA) family. ATP-dependent PFK group I subfamily. Prokaryotic clade 'B1' sub-subfamily.</text>
</comment>
<keyword evidence="11 15" id="KW-0067">ATP-binding</keyword>
<dbReference type="InterPro" id="IPR022953">
    <property type="entry name" value="ATP_PFK"/>
</dbReference>
<sequence>MNKVKTIGVLTSGGDSPGMNAAIRAVVRTGIAKGMRVIGIRRGYNGLINGDMIEMNLRSVSDIIHRGGTVLYTARSPEFKTEEGLQKAVSVCKEMGIEGIAVIGGDGSFRGASDLSERGIPCVGIPGTIDNDVSSSESTIGFDTAINTVMQMVDKLRDTTESHDRCSVVEVMGRHAGYIALHAGIAVGATCILVPEVKVDIEKEVIPKLQRIHRTGKKHFIIIVAEGIGRVDEIAKLIEEKTGIESRPTILGHVQRGGSPTVQDRLMASEMGYYAVELLSKGIGNRVIAVKDNKIVDYDIHEALKMKKPFETKLYEIAHTISI</sequence>
<evidence type="ECO:0000256" key="13">
    <source>
        <dbReference type="ARBA" id="ARBA00023152"/>
    </source>
</evidence>
<evidence type="ECO:0000256" key="12">
    <source>
        <dbReference type="ARBA" id="ARBA00022842"/>
    </source>
</evidence>
<dbReference type="GO" id="GO:0046872">
    <property type="term" value="F:metal ion binding"/>
    <property type="evidence" value="ECO:0007669"/>
    <property type="project" value="UniProtKB-KW"/>
</dbReference>
<comment type="subunit">
    <text evidence="15">Homotetramer.</text>
</comment>
<evidence type="ECO:0000256" key="4">
    <source>
        <dbReference type="ARBA" id="ARBA00004679"/>
    </source>
</evidence>
<evidence type="ECO:0000256" key="15">
    <source>
        <dbReference type="HAMAP-Rule" id="MF_00339"/>
    </source>
</evidence>
<evidence type="ECO:0000256" key="1">
    <source>
        <dbReference type="ARBA" id="ARBA00001946"/>
    </source>
</evidence>
<feature type="binding site" evidence="15">
    <location>
        <position position="106"/>
    </location>
    <ligand>
        <name>Mg(2+)</name>
        <dbReference type="ChEBI" id="CHEBI:18420"/>
        <note>catalytic</note>
    </ligand>
</feature>
<feature type="binding site" description="in other chain" evidence="15">
    <location>
        <begin position="172"/>
        <end position="174"/>
    </location>
    <ligand>
        <name>substrate</name>
        <note>ligand shared between dimeric partners</note>
    </ligand>
</feature>
<comment type="pathway">
    <text evidence="4 15">Carbohydrate degradation; glycolysis; D-glyceraldehyde 3-phosphate and glycerone phosphate from D-glucose: step 3/4.</text>
</comment>
<comment type="caution">
    <text evidence="15">Lacks conserved residue(s) required for the propagation of feature annotation.</text>
</comment>
<gene>
    <name evidence="15 17" type="primary">pfkA</name>
    <name evidence="17" type="ORF">CCDG5_0972</name>
</gene>
<feature type="binding site" evidence="15">
    <location>
        <position position="14"/>
    </location>
    <ligand>
        <name>ATP</name>
        <dbReference type="ChEBI" id="CHEBI:30616"/>
    </ligand>
</feature>
<dbReference type="GO" id="GO:0003872">
    <property type="term" value="F:6-phosphofructokinase activity"/>
    <property type="evidence" value="ECO:0007669"/>
    <property type="project" value="UniProtKB-UniRule"/>
</dbReference>
<dbReference type="UniPathway" id="UPA00109">
    <property type="reaction ID" value="UER00182"/>
</dbReference>
<dbReference type="OrthoDB" id="9802503at2"/>
<keyword evidence="12 15" id="KW-0460">Magnesium</keyword>
<feature type="binding site" evidence="15">
    <location>
        <position position="247"/>
    </location>
    <ligand>
        <name>substrate</name>
        <note>ligand shared between dimeric partners</note>
    </ligand>
</feature>
<keyword evidence="5 15" id="KW-0963">Cytoplasm</keyword>
<evidence type="ECO:0000256" key="3">
    <source>
        <dbReference type="ARBA" id="ARBA00004496"/>
    </source>
</evidence>
<keyword evidence="9 15" id="KW-0547">Nucleotide-binding</keyword>
<dbReference type="AlphaFoldDB" id="A0A078KK85"/>
<evidence type="ECO:0000256" key="8">
    <source>
        <dbReference type="ARBA" id="ARBA00022723"/>
    </source>
</evidence>
<keyword evidence="10 15" id="KW-0418">Kinase</keyword>
<feature type="binding site" evidence="15">
    <location>
        <begin position="24"/>
        <end position="28"/>
    </location>
    <ligand>
        <name>ADP</name>
        <dbReference type="ChEBI" id="CHEBI:456216"/>
        <note>allosteric activator; ligand shared between dimeric partners</note>
    </ligand>
</feature>
<evidence type="ECO:0000256" key="11">
    <source>
        <dbReference type="ARBA" id="ARBA00022840"/>
    </source>
</evidence>
<dbReference type="EMBL" id="LM995447">
    <property type="protein sequence ID" value="CDZ24091.1"/>
    <property type="molecule type" value="Genomic_DNA"/>
</dbReference>
<feature type="binding site" description="in other chain" evidence="15">
    <location>
        <begin position="217"/>
        <end position="219"/>
    </location>
    <ligand>
        <name>ADP</name>
        <dbReference type="ChEBI" id="CHEBI:456216"/>
        <note>allosteric activator; ligand shared between dimeric partners</note>
    </ligand>
</feature>
<evidence type="ECO:0000259" key="16">
    <source>
        <dbReference type="Pfam" id="PF00365"/>
    </source>
</evidence>
<dbReference type="FunFam" id="3.40.50.450:FF:000001">
    <property type="entry name" value="ATP-dependent 6-phosphofructokinase"/>
    <property type="match status" value="1"/>
</dbReference>
<feature type="binding site" description="in other chain" evidence="15">
    <location>
        <position position="157"/>
    </location>
    <ligand>
        <name>ADP</name>
        <dbReference type="ChEBI" id="CHEBI:456216"/>
        <note>allosteric activator; ligand shared between dimeric partners</note>
    </ligand>
</feature>
<dbReference type="HOGENOM" id="CLU_020655_0_1_9"/>
<dbReference type="PRINTS" id="PR00476">
    <property type="entry name" value="PHFRCTKINASE"/>
</dbReference>
<dbReference type="PIRSF" id="PIRSF000532">
    <property type="entry name" value="ATP_PFK_prok"/>
    <property type="match status" value="1"/>
</dbReference>
<dbReference type="InterPro" id="IPR000023">
    <property type="entry name" value="Phosphofructokinase_dom"/>
</dbReference>
<dbReference type="GO" id="GO:0005524">
    <property type="term" value="F:ATP binding"/>
    <property type="evidence" value="ECO:0007669"/>
    <property type="project" value="UniProtKB-UniRule"/>
</dbReference>
<dbReference type="HAMAP" id="MF_00339">
    <property type="entry name" value="Phosphofructokinase_I_B1"/>
    <property type="match status" value="1"/>
</dbReference>
<keyword evidence="13 15" id="KW-0324">Glycolysis</keyword>
<dbReference type="STRING" id="29343.CCDG5_0972"/>
<feature type="binding site" description="in other chain" evidence="15">
    <location>
        <position position="226"/>
    </location>
    <ligand>
        <name>substrate</name>
        <note>ligand shared between dimeric partners</note>
    </ligand>
</feature>
<name>A0A078KK85_9FIRM</name>
<comment type="catalytic activity">
    <reaction evidence="14 15">
        <text>beta-D-fructose 6-phosphate + ATP = beta-D-fructose 1,6-bisphosphate + ADP + H(+)</text>
        <dbReference type="Rhea" id="RHEA:16109"/>
        <dbReference type="ChEBI" id="CHEBI:15378"/>
        <dbReference type="ChEBI" id="CHEBI:30616"/>
        <dbReference type="ChEBI" id="CHEBI:32966"/>
        <dbReference type="ChEBI" id="CHEBI:57634"/>
        <dbReference type="ChEBI" id="CHEBI:456216"/>
        <dbReference type="EC" id="2.7.1.11"/>
    </reaction>
</comment>
<accession>A0A078KK85</accession>
<dbReference type="SUPFAM" id="SSF53784">
    <property type="entry name" value="Phosphofructokinase"/>
    <property type="match status" value="1"/>
</dbReference>
<evidence type="ECO:0000256" key="6">
    <source>
        <dbReference type="ARBA" id="ARBA00022533"/>
    </source>
</evidence>
<dbReference type="InterPro" id="IPR035966">
    <property type="entry name" value="PKF_sf"/>
</dbReference>